<feature type="chain" id="PRO_5042815296" evidence="2">
    <location>
        <begin position="21"/>
        <end position="227"/>
    </location>
</feature>
<dbReference type="Pfam" id="PF17898">
    <property type="entry name" value="GerD"/>
    <property type="match status" value="1"/>
</dbReference>
<feature type="compositionally biased region" description="Basic and acidic residues" evidence="1">
    <location>
        <begin position="187"/>
        <end position="218"/>
    </location>
</feature>
<keyword evidence="4" id="KW-0449">Lipoprotein</keyword>
<name>A0AAP9DUF5_PANTH</name>
<keyword evidence="2" id="KW-0732">Signal</keyword>
<dbReference type="NCBIfam" id="NF040801">
    <property type="entry name" value="spore_GerD"/>
    <property type="match status" value="1"/>
</dbReference>
<evidence type="ECO:0000259" key="3">
    <source>
        <dbReference type="Pfam" id="PF17898"/>
    </source>
</evidence>
<reference evidence="5 6" key="1">
    <citation type="submission" date="2019-07" db="EMBL/GenBank/DDBJ databases">
        <title>Paenibacillus thiaminolyticus NRRL B-4156.</title>
        <authorList>
            <person name="Hehnly C."/>
            <person name="Zhang L."/>
        </authorList>
    </citation>
    <scope>NUCLEOTIDE SEQUENCE [LARGE SCALE GENOMIC DNA]</scope>
    <source>
        <strain evidence="5 6">NRRL B-4156</strain>
    </source>
</reference>
<dbReference type="Proteomes" id="UP000315377">
    <property type="component" value="Chromosome"/>
</dbReference>
<evidence type="ECO:0000313" key="6">
    <source>
        <dbReference type="Proteomes" id="UP000315377"/>
    </source>
</evidence>
<feature type="signal peptide" evidence="2">
    <location>
        <begin position="1"/>
        <end position="20"/>
    </location>
</feature>
<dbReference type="PROSITE" id="PS51257">
    <property type="entry name" value="PROKAR_LIPOPROTEIN"/>
    <property type="match status" value="1"/>
</dbReference>
<dbReference type="AlphaFoldDB" id="A0AAP9DUF5"/>
<evidence type="ECO:0000256" key="2">
    <source>
        <dbReference type="SAM" id="SignalP"/>
    </source>
</evidence>
<dbReference type="EMBL" id="CP041405">
    <property type="protein sequence ID" value="QDM44402.1"/>
    <property type="molecule type" value="Genomic_DNA"/>
</dbReference>
<keyword evidence="7" id="KW-1185">Reference proteome</keyword>
<dbReference type="RefSeq" id="WP_087444252.1">
    <property type="nucleotide sequence ID" value="NZ_CABMNB010000041.1"/>
</dbReference>
<feature type="domain" description="Spore germination GerD central core" evidence="3">
    <location>
        <begin position="74"/>
        <end position="185"/>
    </location>
</feature>
<gene>
    <name evidence="4" type="primary">gerD</name>
    <name evidence="5" type="ORF">FLT43_13730</name>
    <name evidence="4" type="ORF">M5W83_21010</name>
</gene>
<dbReference type="Proteomes" id="UP001209276">
    <property type="component" value="Unassembled WGS sequence"/>
</dbReference>
<evidence type="ECO:0000313" key="5">
    <source>
        <dbReference type="EMBL" id="QDM44402.1"/>
    </source>
</evidence>
<feature type="region of interest" description="Disordered" evidence="1">
    <location>
        <begin position="187"/>
        <end position="227"/>
    </location>
</feature>
<dbReference type="EMBL" id="JAMDMM010000041">
    <property type="protein sequence ID" value="MCY9609634.1"/>
    <property type="molecule type" value="Genomic_DNA"/>
</dbReference>
<protein>
    <submittedName>
        <fullName evidence="4">Spore germination lipoprotein GerD</fullName>
    </submittedName>
    <submittedName>
        <fullName evidence="5">Spore gernimation protein</fullName>
    </submittedName>
</protein>
<accession>A0AAP9DUF5</accession>
<dbReference type="GeneID" id="76997020"/>
<evidence type="ECO:0000313" key="4">
    <source>
        <dbReference type="EMBL" id="MCY9609634.1"/>
    </source>
</evidence>
<dbReference type="InterPro" id="IPR041262">
    <property type="entry name" value="GerD_central"/>
</dbReference>
<evidence type="ECO:0000256" key="1">
    <source>
        <dbReference type="SAM" id="MobiDB-lite"/>
    </source>
</evidence>
<sequence length="227" mass="24678">MKTSFIRLAMVGAIMMLLVAGCGSEHPAAQSSMDYKELKSMVIDILKSEEGQKAVHSATSGGAGGGMQMKALTIQQQEQIRMAVKDTLVSPEYEKVIEEVMKDPKFAGEFAKAINKENKELHQQLIKDPTYQKAFGDMLKSPDMSKSYLELMKTPEYRKNLMTLVKDAMGSPLFKLEVMDLLSKVVKEELQPEEKGKKKKEGEKGKEGHEGGGGKEEGGGGGGGSGS</sequence>
<proteinExistence type="predicted"/>
<reference evidence="4 7" key="2">
    <citation type="submission" date="2022-05" db="EMBL/GenBank/DDBJ databases">
        <title>Genome Sequencing of Bee-Associated Microbes.</title>
        <authorList>
            <person name="Dunlap C."/>
        </authorList>
    </citation>
    <scope>NUCLEOTIDE SEQUENCE [LARGE SCALE GENOMIC DNA]</scope>
    <source>
        <strain evidence="4 7">NRRL B-14613</strain>
    </source>
</reference>
<evidence type="ECO:0000313" key="7">
    <source>
        <dbReference type="Proteomes" id="UP001209276"/>
    </source>
</evidence>
<organism evidence="5 6">
    <name type="scientific">Paenibacillus thiaminolyticus</name>
    <name type="common">Bacillus thiaminolyticus</name>
    <dbReference type="NCBI Taxonomy" id="49283"/>
    <lineage>
        <taxon>Bacteria</taxon>
        <taxon>Bacillati</taxon>
        <taxon>Bacillota</taxon>
        <taxon>Bacilli</taxon>
        <taxon>Bacillales</taxon>
        <taxon>Paenibacillaceae</taxon>
        <taxon>Paenibacillus</taxon>
    </lineage>
</organism>